<dbReference type="AlphaFoldDB" id="A0A326UEK9"/>
<organism evidence="1 2">
    <name type="scientific">Thermosporothrix hazakensis</name>
    <dbReference type="NCBI Taxonomy" id="644383"/>
    <lineage>
        <taxon>Bacteria</taxon>
        <taxon>Bacillati</taxon>
        <taxon>Chloroflexota</taxon>
        <taxon>Ktedonobacteria</taxon>
        <taxon>Ktedonobacterales</taxon>
        <taxon>Thermosporotrichaceae</taxon>
        <taxon>Thermosporothrix</taxon>
    </lineage>
</organism>
<reference evidence="1 2" key="1">
    <citation type="submission" date="2018-06" db="EMBL/GenBank/DDBJ databases">
        <title>Genomic Encyclopedia of Archaeal and Bacterial Type Strains, Phase II (KMG-II): from individual species to whole genera.</title>
        <authorList>
            <person name="Goeker M."/>
        </authorList>
    </citation>
    <scope>NUCLEOTIDE SEQUENCE [LARGE SCALE GENOMIC DNA]</scope>
    <source>
        <strain evidence="1 2">ATCC BAA-1881</strain>
    </source>
</reference>
<sequence length="121" mass="13640">MLQVAKSLLLSQEKVKEVRSKRLFHLLRGIDAILILKKRGGRFSLSPCCDHGREPCKRLNDCTLWSTAQHQIYRNPRFQGSPEDMQPGLLAPVRQSTTLAYNYTASSFPGPLLRSVPLFSG</sequence>
<keyword evidence="2" id="KW-1185">Reference proteome</keyword>
<evidence type="ECO:0000313" key="1">
    <source>
        <dbReference type="EMBL" id="PZW36726.1"/>
    </source>
</evidence>
<dbReference type="Proteomes" id="UP000248806">
    <property type="component" value="Unassembled WGS sequence"/>
</dbReference>
<gene>
    <name evidence="1" type="ORF">EI42_00907</name>
</gene>
<name>A0A326UEK9_THEHA</name>
<comment type="caution">
    <text evidence="1">The sequence shown here is derived from an EMBL/GenBank/DDBJ whole genome shotgun (WGS) entry which is preliminary data.</text>
</comment>
<dbReference type="EMBL" id="QKUF01000001">
    <property type="protein sequence ID" value="PZW36726.1"/>
    <property type="molecule type" value="Genomic_DNA"/>
</dbReference>
<evidence type="ECO:0000313" key="2">
    <source>
        <dbReference type="Proteomes" id="UP000248806"/>
    </source>
</evidence>
<protein>
    <submittedName>
        <fullName evidence="1">Uncharacterized protein</fullName>
    </submittedName>
</protein>
<proteinExistence type="predicted"/>
<accession>A0A326UEK9</accession>